<feature type="region of interest" description="Disordered" evidence="1">
    <location>
        <begin position="86"/>
        <end position="108"/>
    </location>
</feature>
<sequence>MNCIWKTSRENSLSADTQKAMWGSILLRGKGGGAKACALAPPERVGEPKPVHWLHPVVRGKEVVRRKWRVPDELEPLYKACFKRRAHQSAGSPSTSRHSPESSSSGSAVRSLNTLGAVAKSRRKMVLVSDHLIYRLCLNPAKWSTKACQNSTLMTFNHAGKGIFSLFYSTAHDRAVHM</sequence>
<keyword evidence="3" id="KW-1185">Reference proteome</keyword>
<comment type="caution">
    <text evidence="2">The sequence shown here is derived from an EMBL/GenBank/DDBJ whole genome shotgun (WGS) entry which is preliminary data.</text>
</comment>
<dbReference type="EMBL" id="JARK01001349">
    <property type="protein sequence ID" value="EYC24853.1"/>
    <property type="molecule type" value="Genomic_DNA"/>
</dbReference>
<evidence type="ECO:0000313" key="3">
    <source>
        <dbReference type="Proteomes" id="UP000024635"/>
    </source>
</evidence>
<gene>
    <name evidence="2" type="primary">Acey_s0013.g2137</name>
    <name evidence="2" type="ORF">Y032_0013g2137</name>
</gene>
<dbReference type="OrthoDB" id="10063208at2759"/>
<reference evidence="3" key="1">
    <citation type="journal article" date="2015" name="Nat. Genet.">
        <title>The genome and transcriptome of the zoonotic hookworm Ancylostoma ceylanicum identify infection-specific gene families.</title>
        <authorList>
            <person name="Schwarz E.M."/>
            <person name="Hu Y."/>
            <person name="Antoshechkin I."/>
            <person name="Miller M.M."/>
            <person name="Sternberg P.W."/>
            <person name="Aroian R.V."/>
        </authorList>
    </citation>
    <scope>NUCLEOTIDE SEQUENCE</scope>
    <source>
        <strain evidence="3">HY135</strain>
    </source>
</reference>
<protein>
    <submittedName>
        <fullName evidence="2">Uncharacterized protein</fullName>
    </submittedName>
</protein>
<feature type="compositionally biased region" description="Low complexity" evidence="1">
    <location>
        <begin position="92"/>
        <end position="108"/>
    </location>
</feature>
<evidence type="ECO:0000256" key="1">
    <source>
        <dbReference type="SAM" id="MobiDB-lite"/>
    </source>
</evidence>
<accession>A0A016VDM7</accession>
<proteinExistence type="predicted"/>
<dbReference type="AlphaFoldDB" id="A0A016VDM7"/>
<evidence type="ECO:0000313" key="2">
    <source>
        <dbReference type="EMBL" id="EYC24853.1"/>
    </source>
</evidence>
<dbReference type="Proteomes" id="UP000024635">
    <property type="component" value="Unassembled WGS sequence"/>
</dbReference>
<name>A0A016VDM7_9BILA</name>
<organism evidence="2 3">
    <name type="scientific">Ancylostoma ceylanicum</name>
    <dbReference type="NCBI Taxonomy" id="53326"/>
    <lineage>
        <taxon>Eukaryota</taxon>
        <taxon>Metazoa</taxon>
        <taxon>Ecdysozoa</taxon>
        <taxon>Nematoda</taxon>
        <taxon>Chromadorea</taxon>
        <taxon>Rhabditida</taxon>
        <taxon>Rhabditina</taxon>
        <taxon>Rhabditomorpha</taxon>
        <taxon>Strongyloidea</taxon>
        <taxon>Ancylostomatidae</taxon>
        <taxon>Ancylostomatinae</taxon>
        <taxon>Ancylostoma</taxon>
    </lineage>
</organism>